<dbReference type="Pfam" id="PF13424">
    <property type="entry name" value="TPR_12"/>
    <property type="match status" value="1"/>
</dbReference>
<dbReference type="PANTHER" id="PTHR11920">
    <property type="entry name" value="GUANYLYL CYCLASE"/>
    <property type="match status" value="1"/>
</dbReference>
<dbReference type="InterPro" id="IPR050401">
    <property type="entry name" value="Cyclic_nucleotide_synthase"/>
</dbReference>
<evidence type="ECO:0000256" key="5">
    <source>
        <dbReference type="ARBA" id="ARBA00023136"/>
    </source>
</evidence>
<dbReference type="Pfam" id="PF00211">
    <property type="entry name" value="Guanylate_cyc"/>
    <property type="match status" value="1"/>
</dbReference>
<feature type="domain" description="Guanylate cyclase" evidence="8">
    <location>
        <begin position="627"/>
        <end position="755"/>
    </location>
</feature>
<dbReference type="InterPro" id="IPR001054">
    <property type="entry name" value="A/G_cyclase"/>
</dbReference>
<keyword evidence="10" id="KW-1185">Reference proteome</keyword>
<organism evidence="9 10">
    <name type="scientific">Mucilaginibacter aquatilis</name>
    <dbReference type="NCBI Taxonomy" id="1517760"/>
    <lineage>
        <taxon>Bacteria</taxon>
        <taxon>Pseudomonadati</taxon>
        <taxon>Bacteroidota</taxon>
        <taxon>Sphingobacteriia</taxon>
        <taxon>Sphingobacteriales</taxon>
        <taxon>Sphingobacteriaceae</taxon>
        <taxon>Mucilaginibacter</taxon>
    </lineage>
</organism>
<dbReference type="InterPro" id="IPR019734">
    <property type="entry name" value="TPR_rpt"/>
</dbReference>
<dbReference type="SUPFAM" id="SSF48452">
    <property type="entry name" value="TPR-like"/>
    <property type="match status" value="2"/>
</dbReference>
<dbReference type="CDD" id="cd07302">
    <property type="entry name" value="CHD"/>
    <property type="match status" value="1"/>
</dbReference>
<dbReference type="OrthoDB" id="9778366at2"/>
<dbReference type="AlphaFoldDB" id="A0A6I4IDY4"/>
<dbReference type="Gene3D" id="3.30.70.1230">
    <property type="entry name" value="Nucleotide cyclase"/>
    <property type="match status" value="1"/>
</dbReference>
<dbReference type="InterPro" id="IPR029787">
    <property type="entry name" value="Nucleotide_cyclase"/>
</dbReference>
<accession>A0A6I4IDY4</accession>
<dbReference type="Pfam" id="PF13181">
    <property type="entry name" value="TPR_8"/>
    <property type="match status" value="1"/>
</dbReference>
<dbReference type="GO" id="GO:0035556">
    <property type="term" value="P:intracellular signal transduction"/>
    <property type="evidence" value="ECO:0007669"/>
    <property type="project" value="InterPro"/>
</dbReference>
<sequence>MNFSYAQKIGQARIDSLLSQLQISKEDTAKVVLLVRIGNNYKRLNLPNAGHYYHQGIALAEKLRISKYIYLTYEAMRSLSFANKDYPAVERYLSRSQAIADIDLRCKFFLSAGYDYYLEADYIRAQRCYMKAYKLPNLSTKSTAMVNFYIGSTYYSKGDTLAIRYYAAALAGFTKVNDRSFMRRINQNIGGLYLSLKRDLKTAMQYYQQAVALSRNLPDDNSSAGLNQSLASVYQATGDTLRALTYYTEALRTVKKIGDTKSTLLLLDQISLLHYQQKNYNRALEESLEALKLSANDATKEQLDNRYNTIAWIYYAKKDYTNALTYLKKALPSKNIGVLGTLGSIYREAPDGVLAEAGVDPARRYSLALYNLEESMRLAANTKEATPYFYQEAYQELSMTFEKMKDYPRAYAAFSRYVSIKDSLARVNNNKEYIKIVAESKHFHTEDSLKLQQQIAKAKLDRQTLIATQQQQALLLNRQKLSLVSKEKDLQKLNYLKTQAFLELEQGKRKAREQELSTARQAQKLSETRVLLQKSELSAQQTKGKLFMAGIGGLILLSLVIGKSYINQRRSNRLLTKANAEISEANARISFEQQRSENLLLNILPADVAEELKEKGSANARLFDEVTVLFTDFVNFTTVSQQLTPEELVAELHFCFMAFDKTVSNHSIEKIKTIGDAYLAVGGLPSPDNLHAQNVVRAALEIAAFVRQRKASLGDKTFDIRIGIHSGSVVAGIVGVKKFAYDIWGDTVNTAARMEQNSMPGKINLSETTYKLVRDSFTFTYRGKIEAKNKGSLDMYFLDQSEVFDGDLAANSSFVFDAVTFE</sequence>
<protein>
    <submittedName>
        <fullName evidence="9">Tetratricopeptide repeat protein</fullName>
    </submittedName>
</protein>
<keyword evidence="3" id="KW-0547">Nucleotide-binding</keyword>
<evidence type="ECO:0000256" key="2">
    <source>
        <dbReference type="ARBA" id="ARBA00022692"/>
    </source>
</evidence>
<name>A0A6I4IDY4_9SPHI</name>
<dbReference type="EMBL" id="WQLA01000004">
    <property type="protein sequence ID" value="MVN91816.1"/>
    <property type="molecule type" value="Genomic_DNA"/>
</dbReference>
<keyword evidence="5" id="KW-0472">Membrane</keyword>
<dbReference type="GO" id="GO:0000166">
    <property type="term" value="F:nucleotide binding"/>
    <property type="evidence" value="ECO:0007669"/>
    <property type="project" value="UniProtKB-KW"/>
</dbReference>
<evidence type="ECO:0000313" key="9">
    <source>
        <dbReference type="EMBL" id="MVN91816.1"/>
    </source>
</evidence>
<gene>
    <name evidence="9" type="ORF">GO816_11820</name>
</gene>
<dbReference type="GO" id="GO:0004016">
    <property type="term" value="F:adenylate cyclase activity"/>
    <property type="evidence" value="ECO:0007669"/>
    <property type="project" value="UniProtKB-ARBA"/>
</dbReference>
<comment type="similarity">
    <text evidence="7">Belongs to the adenylyl cyclase class-4/guanylyl cyclase family.</text>
</comment>
<keyword evidence="2" id="KW-0812">Transmembrane</keyword>
<dbReference type="SMART" id="SM00044">
    <property type="entry name" value="CYCc"/>
    <property type="match status" value="1"/>
</dbReference>
<dbReference type="GO" id="GO:0009190">
    <property type="term" value="P:cyclic nucleotide biosynthetic process"/>
    <property type="evidence" value="ECO:0007669"/>
    <property type="project" value="InterPro"/>
</dbReference>
<dbReference type="Gene3D" id="6.10.250.780">
    <property type="match status" value="1"/>
</dbReference>
<evidence type="ECO:0000256" key="4">
    <source>
        <dbReference type="ARBA" id="ARBA00022989"/>
    </source>
</evidence>
<evidence type="ECO:0000313" key="10">
    <source>
        <dbReference type="Proteomes" id="UP000434850"/>
    </source>
</evidence>
<keyword evidence="6 7" id="KW-0456">Lyase</keyword>
<keyword evidence="4" id="KW-1133">Transmembrane helix</keyword>
<comment type="subcellular location">
    <subcellularLocation>
        <location evidence="1">Membrane</location>
    </subcellularLocation>
</comment>
<dbReference type="Gene3D" id="1.25.40.10">
    <property type="entry name" value="Tetratricopeptide repeat domain"/>
    <property type="match status" value="2"/>
</dbReference>
<dbReference type="GO" id="GO:0016020">
    <property type="term" value="C:membrane"/>
    <property type="evidence" value="ECO:0007669"/>
    <property type="project" value="UniProtKB-SubCell"/>
</dbReference>
<evidence type="ECO:0000256" key="6">
    <source>
        <dbReference type="ARBA" id="ARBA00023239"/>
    </source>
</evidence>
<dbReference type="PANTHER" id="PTHR11920:SF335">
    <property type="entry name" value="GUANYLATE CYCLASE"/>
    <property type="match status" value="1"/>
</dbReference>
<dbReference type="PROSITE" id="PS50125">
    <property type="entry name" value="GUANYLATE_CYCLASE_2"/>
    <property type="match status" value="1"/>
</dbReference>
<dbReference type="InterPro" id="IPR018297">
    <property type="entry name" value="A/G_cyclase_CS"/>
</dbReference>
<dbReference type="InterPro" id="IPR011990">
    <property type="entry name" value="TPR-like_helical_dom_sf"/>
</dbReference>
<dbReference type="SUPFAM" id="SSF55073">
    <property type="entry name" value="Nucleotide cyclase"/>
    <property type="match status" value="1"/>
</dbReference>
<dbReference type="PROSITE" id="PS00452">
    <property type="entry name" value="GUANYLATE_CYCLASE_1"/>
    <property type="match status" value="1"/>
</dbReference>
<comment type="caution">
    <text evidence="9">The sequence shown here is derived from an EMBL/GenBank/DDBJ whole genome shotgun (WGS) entry which is preliminary data.</text>
</comment>
<evidence type="ECO:0000256" key="1">
    <source>
        <dbReference type="ARBA" id="ARBA00004370"/>
    </source>
</evidence>
<reference evidence="9 10" key="1">
    <citation type="submission" date="2019-12" db="EMBL/GenBank/DDBJ databases">
        <title>Mucilaginibacter sp. HME9299 genome sequencing and assembly.</title>
        <authorList>
            <person name="Kang H."/>
            <person name="Kim H."/>
            <person name="Joh K."/>
        </authorList>
    </citation>
    <scope>NUCLEOTIDE SEQUENCE [LARGE SCALE GENOMIC DNA]</scope>
    <source>
        <strain evidence="9 10">HME9299</strain>
    </source>
</reference>
<evidence type="ECO:0000256" key="3">
    <source>
        <dbReference type="ARBA" id="ARBA00022741"/>
    </source>
</evidence>
<proteinExistence type="inferred from homology"/>
<evidence type="ECO:0000256" key="7">
    <source>
        <dbReference type="RuleBase" id="RU000405"/>
    </source>
</evidence>
<dbReference type="RefSeq" id="WP_157542137.1">
    <property type="nucleotide sequence ID" value="NZ_WQLA01000004.1"/>
</dbReference>
<dbReference type="Proteomes" id="UP000434850">
    <property type="component" value="Unassembled WGS sequence"/>
</dbReference>
<evidence type="ECO:0000259" key="8">
    <source>
        <dbReference type="PROSITE" id="PS50125"/>
    </source>
</evidence>